<name>A0ABV0C1A1_9SPHI</name>
<dbReference type="EMBL" id="JBDJNQ010000021">
    <property type="protein sequence ID" value="MEN5380605.1"/>
    <property type="molecule type" value="Genomic_DNA"/>
</dbReference>
<sequence>MSGVRSNSVDIPDFTRGAWKNNAKVKLTLRGGWQYYDEIIPF</sequence>
<evidence type="ECO:0000313" key="2">
    <source>
        <dbReference type="Proteomes" id="UP001409291"/>
    </source>
</evidence>
<dbReference type="Proteomes" id="UP001409291">
    <property type="component" value="Unassembled WGS sequence"/>
</dbReference>
<keyword evidence="2" id="KW-1185">Reference proteome</keyword>
<dbReference type="RefSeq" id="WP_346583486.1">
    <property type="nucleotide sequence ID" value="NZ_JBDJNQ010000021.1"/>
</dbReference>
<comment type="caution">
    <text evidence="1">The sequence shown here is derived from an EMBL/GenBank/DDBJ whole genome shotgun (WGS) entry which is preliminary data.</text>
</comment>
<proteinExistence type="predicted"/>
<gene>
    <name evidence="1" type="ORF">ABE541_25315</name>
</gene>
<accession>A0ABV0C1A1</accession>
<reference evidence="1 2" key="1">
    <citation type="submission" date="2024-04" db="EMBL/GenBank/DDBJ databases">
        <title>WGS of bacteria from Torrens River.</title>
        <authorList>
            <person name="Wyrsch E.R."/>
            <person name="Drigo B."/>
        </authorList>
    </citation>
    <scope>NUCLEOTIDE SEQUENCE [LARGE SCALE GENOMIC DNA]</scope>
    <source>
        <strain evidence="1 2">TWI391</strain>
    </source>
</reference>
<protein>
    <submittedName>
        <fullName evidence="1">Uncharacterized protein</fullName>
    </submittedName>
</protein>
<evidence type="ECO:0000313" key="1">
    <source>
        <dbReference type="EMBL" id="MEN5380605.1"/>
    </source>
</evidence>
<organism evidence="1 2">
    <name type="scientific">Sphingobacterium kitahiroshimense</name>
    <dbReference type="NCBI Taxonomy" id="470446"/>
    <lineage>
        <taxon>Bacteria</taxon>
        <taxon>Pseudomonadati</taxon>
        <taxon>Bacteroidota</taxon>
        <taxon>Sphingobacteriia</taxon>
        <taxon>Sphingobacteriales</taxon>
        <taxon>Sphingobacteriaceae</taxon>
        <taxon>Sphingobacterium</taxon>
    </lineage>
</organism>